<dbReference type="SMART" id="SM01043">
    <property type="entry name" value="BTAD"/>
    <property type="match status" value="1"/>
</dbReference>
<dbReference type="SUPFAM" id="SSF48452">
    <property type="entry name" value="TPR-like"/>
    <property type="match status" value="3"/>
</dbReference>
<dbReference type="Gene3D" id="1.10.8.430">
    <property type="entry name" value="Helical domain of apoptotic protease-activating factors"/>
    <property type="match status" value="1"/>
</dbReference>
<dbReference type="Pfam" id="PF00486">
    <property type="entry name" value="Trans_reg_C"/>
    <property type="match status" value="1"/>
</dbReference>
<organism evidence="8 9">
    <name type="scientific">Amycolatopsis bullii</name>
    <dbReference type="NCBI Taxonomy" id="941987"/>
    <lineage>
        <taxon>Bacteria</taxon>
        <taxon>Bacillati</taxon>
        <taxon>Actinomycetota</taxon>
        <taxon>Actinomycetes</taxon>
        <taxon>Pseudonocardiales</taxon>
        <taxon>Pseudonocardiaceae</taxon>
        <taxon>Amycolatopsis</taxon>
    </lineage>
</organism>
<evidence type="ECO:0000256" key="2">
    <source>
        <dbReference type="ARBA" id="ARBA00022737"/>
    </source>
</evidence>
<proteinExistence type="inferred from homology"/>
<dbReference type="Pfam" id="PF00931">
    <property type="entry name" value="NB-ARC"/>
    <property type="match status" value="1"/>
</dbReference>
<dbReference type="SUPFAM" id="SSF46894">
    <property type="entry name" value="C-terminal effector domain of the bipartite response regulators"/>
    <property type="match status" value="1"/>
</dbReference>
<dbReference type="Proteomes" id="UP000649955">
    <property type="component" value="Unassembled WGS sequence"/>
</dbReference>
<evidence type="ECO:0000313" key="8">
    <source>
        <dbReference type="EMBL" id="GHG31741.1"/>
    </source>
</evidence>
<protein>
    <submittedName>
        <fullName evidence="8">SARP family transcriptional regulator</fullName>
    </submittedName>
</protein>
<dbReference type="InterPro" id="IPR042197">
    <property type="entry name" value="Apaf_helical"/>
</dbReference>
<feature type="domain" description="OmpR/PhoB-type" evidence="7">
    <location>
        <begin position="1"/>
        <end position="95"/>
    </location>
</feature>
<evidence type="ECO:0000256" key="6">
    <source>
        <dbReference type="PROSITE-ProRule" id="PRU01091"/>
    </source>
</evidence>
<dbReference type="PROSITE" id="PS51755">
    <property type="entry name" value="OMPR_PHOB"/>
    <property type="match status" value="1"/>
</dbReference>
<keyword evidence="5" id="KW-0804">Transcription</keyword>
<evidence type="ECO:0000259" key="7">
    <source>
        <dbReference type="PROSITE" id="PS51755"/>
    </source>
</evidence>
<dbReference type="RefSeq" id="WP_229902992.1">
    <property type="nucleotide sequence ID" value="NZ_BNAW01000033.1"/>
</dbReference>
<dbReference type="InterPro" id="IPR011990">
    <property type="entry name" value="TPR-like_helical_dom_sf"/>
</dbReference>
<name>A0ABQ3KTC1_9PSEU</name>
<dbReference type="InterPro" id="IPR051677">
    <property type="entry name" value="AfsR-DnrI-RedD_regulator"/>
</dbReference>
<comment type="caution">
    <text evidence="8">The sequence shown here is derived from an EMBL/GenBank/DDBJ whole genome shotgun (WGS) entry which is preliminary data.</text>
</comment>
<dbReference type="EMBL" id="BNAW01000033">
    <property type="protein sequence ID" value="GHG31741.1"/>
    <property type="molecule type" value="Genomic_DNA"/>
</dbReference>
<dbReference type="InterPro" id="IPR027417">
    <property type="entry name" value="P-loop_NTPase"/>
</dbReference>
<dbReference type="InterPro" id="IPR002182">
    <property type="entry name" value="NB-ARC"/>
</dbReference>
<dbReference type="Pfam" id="PF13424">
    <property type="entry name" value="TPR_12"/>
    <property type="match status" value="3"/>
</dbReference>
<accession>A0ABQ3KTC1</accession>
<comment type="similarity">
    <text evidence="1">Belongs to the AfsR/DnrI/RedD regulatory family.</text>
</comment>
<feature type="DNA-binding region" description="OmpR/PhoB-type" evidence="6">
    <location>
        <begin position="1"/>
        <end position="95"/>
    </location>
</feature>
<gene>
    <name evidence="8" type="ORF">GCM10017567_59740</name>
</gene>
<dbReference type="CDD" id="cd00383">
    <property type="entry name" value="trans_reg_C"/>
    <property type="match status" value="1"/>
</dbReference>
<dbReference type="Gene3D" id="1.25.40.10">
    <property type="entry name" value="Tetratricopeptide repeat domain"/>
    <property type="match status" value="3"/>
</dbReference>
<keyword evidence="4 6" id="KW-0238">DNA-binding</keyword>
<reference evidence="9" key="1">
    <citation type="journal article" date="2019" name="Int. J. Syst. Evol. Microbiol.">
        <title>The Global Catalogue of Microorganisms (GCM) 10K type strain sequencing project: providing services to taxonomists for standard genome sequencing and annotation.</title>
        <authorList>
            <consortium name="The Broad Institute Genomics Platform"/>
            <consortium name="The Broad Institute Genome Sequencing Center for Infectious Disease"/>
            <person name="Wu L."/>
            <person name="Ma J."/>
        </authorList>
    </citation>
    <scope>NUCLEOTIDE SEQUENCE [LARGE SCALE GENOMIC DNA]</scope>
    <source>
        <strain evidence="9">CGMCC 4.7680</strain>
    </source>
</reference>
<dbReference type="InterPro" id="IPR001867">
    <property type="entry name" value="OmpR/PhoB-type_DNA-bd"/>
</dbReference>
<dbReference type="SMART" id="SM00862">
    <property type="entry name" value="Trans_reg_C"/>
    <property type="match status" value="1"/>
</dbReference>
<dbReference type="PANTHER" id="PTHR35807">
    <property type="entry name" value="TRANSCRIPTIONAL REGULATOR REDD-RELATED"/>
    <property type="match status" value="1"/>
</dbReference>
<sequence length="1007" mass="107515">MGANVEFRLLGSMAVLVAGEQVSLGGPKPRTLLAALVLNAGRVVPVDTLITALWGEKPPNSARSVVHTYVSALRRMLGDRDDALRRQAPGYLLDVAPESIDLVRFERAVGAGRRALAAGDAPGASETLADALGLWTGSPLGGAEGEWAERERTKLEEARLVAVEARLEADFRLGRGGALAGELTGLVAEHPLREPLRAKLVLALHQAGRQADALATFHEARRVLDDELGVAPGPQLQAAFQAVLAEPAAEAAPADEPPPVAALTPGLLPATISDFTGRREDVDHVLKGLRPAGSAARICAVSGKPGSGKTTLAVHAAHRIRDQYPDGQLYATLHGNHPDPADPAEVLARFLRALGVADAAIPAGTAERAGLYRSLLADRRVLVVLDDAAGEKQVRPLLPAGAGCAVLLTSRVRLAALEGAALLDLHELREEETLELLAKLVGPRLAAEPAAALEIVRLCGHLPLAVRIAGARLAARPDWTVARLAQRLGRKQRLLNELVLGDLEVRGSLAVSYDGLGGPERTLLRRLGMTGVQDFAGWLAAPLLDTPVDEAEDVVERLVDAQLLDPAGTDVTGLSRYRIHDLTRAYAQELCEAEESAADVRAALDRVGRDALDLVRGASGRTPQPSGSGRLDQAAVEGIRTDPDAWFEAEEELLVSVVEQTSERDLVATAAALASALSSSSFAARNQFRQWRRTHTAALAAARRAGDRAAEGLLLSGMGTLYFEQDRFDESLAYYHQALTAFAEVGDRLAQARTWLSMSVVLREHGSFADAERALTEAVPVLRSEGTDEELAQAEHNLGMILTESGDLDHAVASVTKALEYWRASGNRRGAALALRSIGIIHRAAGRLGEAADCCARAAAELRIVGSRLVVAYADQALAKVRIRQGRGEEVRASLEETLNTCNELQDGFGQALLLRTLGELELAAGDPAAATAHLQRSLEWWQALDLPVWQARTLRDLAIAAALSGNERRAVELRDKARAMFERYGCREATEPLLLPSPVPPEARLR</sequence>
<dbReference type="SMART" id="SM00028">
    <property type="entry name" value="TPR"/>
    <property type="match status" value="6"/>
</dbReference>
<evidence type="ECO:0000256" key="5">
    <source>
        <dbReference type="ARBA" id="ARBA00023163"/>
    </source>
</evidence>
<dbReference type="PRINTS" id="PR00364">
    <property type="entry name" value="DISEASERSIST"/>
</dbReference>
<dbReference type="SUPFAM" id="SSF52540">
    <property type="entry name" value="P-loop containing nucleoside triphosphate hydrolases"/>
    <property type="match status" value="1"/>
</dbReference>
<keyword evidence="2" id="KW-0677">Repeat</keyword>
<evidence type="ECO:0000256" key="3">
    <source>
        <dbReference type="ARBA" id="ARBA00023015"/>
    </source>
</evidence>
<dbReference type="InterPro" id="IPR036388">
    <property type="entry name" value="WH-like_DNA-bd_sf"/>
</dbReference>
<dbReference type="InterPro" id="IPR016032">
    <property type="entry name" value="Sig_transdc_resp-reg_C-effctor"/>
</dbReference>
<dbReference type="Pfam" id="PF03704">
    <property type="entry name" value="BTAD"/>
    <property type="match status" value="1"/>
</dbReference>
<dbReference type="CDD" id="cd15831">
    <property type="entry name" value="BTAD"/>
    <property type="match status" value="1"/>
</dbReference>
<evidence type="ECO:0000256" key="1">
    <source>
        <dbReference type="ARBA" id="ARBA00005820"/>
    </source>
</evidence>
<dbReference type="Gene3D" id="1.10.10.10">
    <property type="entry name" value="Winged helix-like DNA-binding domain superfamily/Winged helix DNA-binding domain"/>
    <property type="match status" value="1"/>
</dbReference>
<dbReference type="InterPro" id="IPR005158">
    <property type="entry name" value="BTAD"/>
</dbReference>
<dbReference type="PANTHER" id="PTHR35807:SF1">
    <property type="entry name" value="TRANSCRIPTIONAL REGULATOR REDD"/>
    <property type="match status" value="1"/>
</dbReference>
<dbReference type="InterPro" id="IPR019734">
    <property type="entry name" value="TPR_rpt"/>
</dbReference>
<keyword evidence="9" id="KW-1185">Reference proteome</keyword>
<evidence type="ECO:0000313" key="9">
    <source>
        <dbReference type="Proteomes" id="UP000649955"/>
    </source>
</evidence>
<dbReference type="Gene3D" id="3.40.50.300">
    <property type="entry name" value="P-loop containing nucleotide triphosphate hydrolases"/>
    <property type="match status" value="1"/>
</dbReference>
<evidence type="ECO:0000256" key="4">
    <source>
        <dbReference type="ARBA" id="ARBA00023125"/>
    </source>
</evidence>
<keyword evidence="3" id="KW-0805">Transcription regulation</keyword>